<dbReference type="InterPro" id="IPR006935">
    <property type="entry name" value="Helicase/UvrB_N"/>
</dbReference>
<dbReference type="Pfam" id="PF00271">
    <property type="entry name" value="Helicase_C"/>
    <property type="match status" value="1"/>
</dbReference>
<feature type="domain" description="Helicase ATP-binding" evidence="1">
    <location>
        <begin position="51"/>
        <end position="264"/>
    </location>
</feature>
<dbReference type="SUPFAM" id="SSF52540">
    <property type="entry name" value="P-loop containing nucleoside triphosphate hydrolases"/>
    <property type="match status" value="1"/>
</dbReference>
<evidence type="ECO:0000313" key="3">
    <source>
        <dbReference type="EMBL" id="QHU13290.1"/>
    </source>
</evidence>
<dbReference type="PROSITE" id="PS51192">
    <property type="entry name" value="HELICASE_ATP_BIND_1"/>
    <property type="match status" value="1"/>
</dbReference>
<proteinExistence type="predicted"/>
<dbReference type="PANTHER" id="PTHR47396">
    <property type="entry name" value="TYPE I RESTRICTION ENZYME ECOKI R PROTEIN"/>
    <property type="match status" value="1"/>
</dbReference>
<evidence type="ECO:0000259" key="1">
    <source>
        <dbReference type="PROSITE" id="PS51192"/>
    </source>
</evidence>
<dbReference type="EMBL" id="MN740816">
    <property type="protein sequence ID" value="QHU13290.1"/>
    <property type="molecule type" value="Genomic_DNA"/>
</dbReference>
<protein>
    <recommendedName>
        <fullName evidence="4">Helicase ATP-binding domain-containing protein</fullName>
    </recommendedName>
</protein>
<dbReference type="CDD" id="cd18785">
    <property type="entry name" value="SF2_C"/>
    <property type="match status" value="1"/>
</dbReference>
<feature type="domain" description="Helicase C-terminal" evidence="2">
    <location>
        <begin position="421"/>
        <end position="601"/>
    </location>
</feature>
<dbReference type="GO" id="GO:0005524">
    <property type="term" value="F:ATP binding"/>
    <property type="evidence" value="ECO:0007669"/>
    <property type="project" value="InterPro"/>
</dbReference>
<sequence length="1020" mass="115487">MASDELKKQVEVQAKALPPASLDTLKELRKENCESKDFHLASFQLFLRRLLSPDSPIRSMLLVHGTGVGKTCTAIQVAEEYILRPEFQDKKVLVVASSAVQENFRTQIFDVTRVKQDPMGLLMSQQCTGRRYLEQLERAQTEGLRWENPENREKLNSIVQKMIDDFYDFSGGIQFANLVDKKKTNLSPADFTAWVHETFDGRLLIVDEAHSLREDDTKENKLLSESIQRIAQIANGMTLVFLTATPMFNAFQEIMIFFNIFLWNDKRQTAKQRITAASIFNADGTFKTADTEATFRGWVHEYVSFIRGENPFTFPFRLPPPPDMVAPLDRETDVNGQEIKEPRKYLPLVVSYVEGPQKEAVSKVSGKLQDDFVPTIVVSPDGRSITKCFEKPRNSAKYQYRYAKGLEPFLSPSNVKAHATKFVTILKCIEASPSISFVYSNFVRGGALQFAMCLEEHGYEPAIGLKLLENVSGEYEGSPKGKYAFLTSDMGERQITQLIRRLRKPENANGSDIRVIIGSPLISEGVDFKNVRQVHILDPWYNMSRIEQIIGRGLRTCSHSGLPFEEQNCTVYLHTARFADSKKETYDEYAYRVYVEAKTAGIARVKRVLAESAVDCTTQIATNQLPDDWLSLMIPQKRAQDGKTVTMPLSALSAPTFEDGTPSLVCYVHTSPADASEYVRPLSSYLDVRDEIFDKIVNLFEKKELWKQADLLEQLKYSPEVVTYLVESAIREHLKIKDSSGRIGTLENRGGVYAFKPRDIQDATLFERSVADTAEGRTQIDIPEEELPPAPAVPKPKTTIESLRASHRFPFAVNTKFPQNVIDWFLVDQIMDPAEKRDLILQRQDPPPPYAEGLRIDGLNYLVLGPRDIVNDKNEPVEPIGTEMDAYKAWANTHLERIVEQIKSGKILCTAEKQTLKIAPFVVDADGHIQRAPREKTIRPKECGFYHIPELKAFAKDVTGDEFPAEAKKKDPMCMYLSLAARTPSERIFWVQPEIWAVLSTPEFAGLILSKLKASKTDRE</sequence>
<dbReference type="InterPro" id="IPR027417">
    <property type="entry name" value="P-loop_NTPase"/>
</dbReference>
<dbReference type="InterPro" id="IPR050742">
    <property type="entry name" value="Helicase_Restrict-Modif_Enz"/>
</dbReference>
<evidence type="ECO:0008006" key="4">
    <source>
        <dbReference type="Google" id="ProtNLM"/>
    </source>
</evidence>
<evidence type="ECO:0000259" key="2">
    <source>
        <dbReference type="PROSITE" id="PS51194"/>
    </source>
</evidence>
<dbReference type="Pfam" id="PF04851">
    <property type="entry name" value="ResIII"/>
    <property type="match status" value="1"/>
</dbReference>
<dbReference type="GO" id="GO:0016787">
    <property type="term" value="F:hydrolase activity"/>
    <property type="evidence" value="ECO:0007669"/>
    <property type="project" value="InterPro"/>
</dbReference>
<dbReference type="GO" id="GO:0003677">
    <property type="term" value="F:DNA binding"/>
    <property type="evidence" value="ECO:0007669"/>
    <property type="project" value="InterPro"/>
</dbReference>
<dbReference type="Gene3D" id="3.40.50.300">
    <property type="entry name" value="P-loop containing nucleotide triphosphate hydrolases"/>
    <property type="match status" value="2"/>
</dbReference>
<dbReference type="AlphaFoldDB" id="A0A6C0K911"/>
<dbReference type="SMART" id="SM00487">
    <property type="entry name" value="DEXDc"/>
    <property type="match status" value="1"/>
</dbReference>
<accession>A0A6C0K911</accession>
<dbReference type="InterPro" id="IPR001650">
    <property type="entry name" value="Helicase_C-like"/>
</dbReference>
<organism evidence="3">
    <name type="scientific">viral metagenome</name>
    <dbReference type="NCBI Taxonomy" id="1070528"/>
    <lineage>
        <taxon>unclassified sequences</taxon>
        <taxon>metagenomes</taxon>
        <taxon>organismal metagenomes</taxon>
    </lineage>
</organism>
<dbReference type="PROSITE" id="PS51194">
    <property type="entry name" value="HELICASE_CTER"/>
    <property type="match status" value="1"/>
</dbReference>
<dbReference type="InterPro" id="IPR014001">
    <property type="entry name" value="Helicase_ATP-bd"/>
</dbReference>
<reference evidence="3" key="1">
    <citation type="journal article" date="2020" name="Nature">
        <title>Giant virus diversity and host interactions through global metagenomics.</title>
        <authorList>
            <person name="Schulz F."/>
            <person name="Roux S."/>
            <person name="Paez-Espino D."/>
            <person name="Jungbluth S."/>
            <person name="Walsh D.A."/>
            <person name="Denef V.J."/>
            <person name="McMahon K.D."/>
            <person name="Konstantinidis K.T."/>
            <person name="Eloe-Fadrosh E.A."/>
            <person name="Kyrpides N.C."/>
            <person name="Woyke T."/>
        </authorList>
    </citation>
    <scope>NUCLEOTIDE SEQUENCE</scope>
    <source>
        <strain evidence="3">GVMAG-S-1101178-127</strain>
    </source>
</reference>
<dbReference type="GO" id="GO:0005829">
    <property type="term" value="C:cytosol"/>
    <property type="evidence" value="ECO:0007669"/>
    <property type="project" value="TreeGrafter"/>
</dbReference>
<dbReference type="PANTHER" id="PTHR47396:SF1">
    <property type="entry name" value="ATP-DEPENDENT HELICASE IRC3-RELATED"/>
    <property type="match status" value="1"/>
</dbReference>
<name>A0A6C0K911_9ZZZZ</name>
<dbReference type="SMART" id="SM00490">
    <property type="entry name" value="HELICc"/>
    <property type="match status" value="1"/>
</dbReference>